<dbReference type="Gene3D" id="2.60.40.1600">
    <property type="entry name" value="Smr-associated-like"/>
    <property type="match status" value="1"/>
</dbReference>
<gene>
    <name evidence="1" type="ORF">C4F49_07365</name>
</gene>
<evidence type="ECO:0000313" key="1">
    <source>
        <dbReference type="EMBL" id="MBE8713493.1"/>
    </source>
</evidence>
<evidence type="ECO:0000313" key="2">
    <source>
        <dbReference type="Proteomes" id="UP000616201"/>
    </source>
</evidence>
<dbReference type="AlphaFoldDB" id="A0A928UWY4"/>
<dbReference type="InterPro" id="IPR036781">
    <property type="entry name" value="Smr_assoc-like_sf"/>
</dbReference>
<accession>A0A928UWY4</accession>
<dbReference type="SUPFAM" id="SSF158949">
    <property type="entry name" value="Smr-associated domain-like"/>
    <property type="match status" value="1"/>
</dbReference>
<keyword evidence="2" id="KW-1185">Reference proteome</keyword>
<name>A0A928UWY4_9SPHI</name>
<sequence length="214" mass="24706">MMFKIGDLVRFVDEPIEGHITSIQQNDIVGVTDETGFEIPVLKTKITLVHGNMRRDDDDFETDKPVQSGPFVEKGIYLAIRGDQNEGLAKFYIINETSFDVLFNFGELHGTKVTGIRAERIGQKDFLQVYSANFSAIGKWPTFQIQLLRFHHESQNLQPAITKEIKVKPMDLMQNKVKSELLEDKVWQYELDKIEENINLDKLKSHFISHRPNK</sequence>
<reference evidence="1" key="1">
    <citation type="submission" date="2018-02" db="EMBL/GenBank/DDBJ databases">
        <authorList>
            <person name="Vasarhelyi B.M."/>
            <person name="Deshmukh S."/>
            <person name="Balint B."/>
            <person name="Kukolya J."/>
        </authorList>
    </citation>
    <scope>NUCLEOTIDE SEQUENCE</scope>
    <source>
        <strain evidence="1">KB22</strain>
    </source>
</reference>
<dbReference type="EMBL" id="PRDK01000004">
    <property type="protein sequence ID" value="MBE8713493.1"/>
    <property type="molecule type" value="Genomic_DNA"/>
</dbReference>
<proteinExistence type="predicted"/>
<organism evidence="1 2">
    <name type="scientific">Sphingobacterium hungaricum</name>
    <dbReference type="NCBI Taxonomy" id="2082723"/>
    <lineage>
        <taxon>Bacteria</taxon>
        <taxon>Pseudomonadati</taxon>
        <taxon>Bacteroidota</taxon>
        <taxon>Sphingobacteriia</taxon>
        <taxon>Sphingobacteriales</taxon>
        <taxon>Sphingobacteriaceae</taxon>
        <taxon>Sphingobacterium</taxon>
    </lineage>
</organism>
<dbReference type="Proteomes" id="UP000616201">
    <property type="component" value="Unassembled WGS sequence"/>
</dbReference>
<protein>
    <submittedName>
        <fullName evidence="1">Uncharacterized protein</fullName>
    </submittedName>
</protein>
<comment type="caution">
    <text evidence="1">The sequence shown here is derived from an EMBL/GenBank/DDBJ whole genome shotgun (WGS) entry which is preliminary data.</text>
</comment>